<evidence type="ECO:0000313" key="6">
    <source>
        <dbReference type="EMBL" id="KYO41601.1"/>
    </source>
</evidence>
<evidence type="ECO:0000256" key="1">
    <source>
        <dbReference type="ARBA" id="ARBA00004370"/>
    </source>
</evidence>
<dbReference type="Pfam" id="PF04505">
    <property type="entry name" value="CD225"/>
    <property type="match status" value="1"/>
</dbReference>
<evidence type="ECO:0000256" key="5">
    <source>
        <dbReference type="ARBA" id="ARBA00023136"/>
    </source>
</evidence>
<evidence type="ECO:0000256" key="3">
    <source>
        <dbReference type="ARBA" id="ARBA00022692"/>
    </source>
</evidence>
<dbReference type="PANTHER" id="PTHR13999:SF4">
    <property type="entry name" value="INTERFERON-INDUCED TRANSMEMBRANE PROTEIN 3"/>
    <property type="match status" value="1"/>
</dbReference>
<keyword evidence="4" id="KW-1133">Transmembrane helix</keyword>
<dbReference type="GO" id="GO:0005886">
    <property type="term" value="C:plasma membrane"/>
    <property type="evidence" value="ECO:0007669"/>
    <property type="project" value="TreeGrafter"/>
</dbReference>
<proteinExistence type="inferred from homology"/>
<gene>
    <name evidence="6" type="ORF">Y1Q_0006360</name>
</gene>
<organism evidence="6 7">
    <name type="scientific">Alligator mississippiensis</name>
    <name type="common">American alligator</name>
    <dbReference type="NCBI Taxonomy" id="8496"/>
    <lineage>
        <taxon>Eukaryota</taxon>
        <taxon>Metazoa</taxon>
        <taxon>Chordata</taxon>
        <taxon>Craniata</taxon>
        <taxon>Vertebrata</taxon>
        <taxon>Euteleostomi</taxon>
        <taxon>Archelosauria</taxon>
        <taxon>Archosauria</taxon>
        <taxon>Crocodylia</taxon>
        <taxon>Alligatoridae</taxon>
        <taxon>Alligatorinae</taxon>
        <taxon>Alligator</taxon>
    </lineage>
</organism>
<comment type="caution">
    <text evidence="6">The sequence shown here is derived from an EMBL/GenBank/DDBJ whole genome shotgun (WGS) entry which is preliminary data.</text>
</comment>
<name>A0A151NXJ5_ALLMI</name>
<sequence>MNFCCLGFFALAFSIKARDRKVLGDYSGAGSYGSTAKCLNIPLLQPSSVIHQRSSQLCMGILKEDL</sequence>
<accession>A0A151NXJ5</accession>
<protein>
    <submittedName>
        <fullName evidence="6">Uncharacterized protein</fullName>
    </submittedName>
</protein>
<evidence type="ECO:0000256" key="2">
    <source>
        <dbReference type="ARBA" id="ARBA00006843"/>
    </source>
</evidence>
<dbReference type="STRING" id="8496.A0A151NXJ5"/>
<evidence type="ECO:0000256" key="4">
    <source>
        <dbReference type="ARBA" id="ARBA00022989"/>
    </source>
</evidence>
<comment type="similarity">
    <text evidence="2">Belongs to the CD225/Dispanin family.</text>
</comment>
<evidence type="ECO:0000313" key="7">
    <source>
        <dbReference type="Proteomes" id="UP000050525"/>
    </source>
</evidence>
<dbReference type="Proteomes" id="UP000050525">
    <property type="component" value="Unassembled WGS sequence"/>
</dbReference>
<comment type="subcellular location">
    <subcellularLocation>
        <location evidence="1">Membrane</location>
    </subcellularLocation>
</comment>
<dbReference type="InterPro" id="IPR007593">
    <property type="entry name" value="CD225/Dispanin_fam"/>
</dbReference>
<dbReference type="PANTHER" id="PTHR13999">
    <property type="entry name" value="INTERFERON INDUCIBLE TRANSMEMBRANE PROTEIN"/>
    <property type="match status" value="1"/>
</dbReference>
<keyword evidence="3" id="KW-0812">Transmembrane</keyword>
<keyword evidence="7" id="KW-1185">Reference proteome</keyword>
<reference evidence="6 7" key="1">
    <citation type="journal article" date="2012" name="Genome Biol.">
        <title>Sequencing three crocodilian genomes to illuminate the evolution of archosaurs and amniotes.</title>
        <authorList>
            <person name="St John J.A."/>
            <person name="Braun E.L."/>
            <person name="Isberg S.R."/>
            <person name="Miles L.G."/>
            <person name="Chong A.Y."/>
            <person name="Gongora J."/>
            <person name="Dalzell P."/>
            <person name="Moran C."/>
            <person name="Bed'hom B."/>
            <person name="Abzhanov A."/>
            <person name="Burgess S.C."/>
            <person name="Cooksey A.M."/>
            <person name="Castoe T.A."/>
            <person name="Crawford N.G."/>
            <person name="Densmore L.D."/>
            <person name="Drew J.C."/>
            <person name="Edwards S.V."/>
            <person name="Faircloth B.C."/>
            <person name="Fujita M.K."/>
            <person name="Greenwold M.J."/>
            <person name="Hoffmann F.G."/>
            <person name="Howard J.M."/>
            <person name="Iguchi T."/>
            <person name="Janes D.E."/>
            <person name="Khan S.Y."/>
            <person name="Kohno S."/>
            <person name="de Koning A.J."/>
            <person name="Lance S.L."/>
            <person name="McCarthy F.M."/>
            <person name="McCormack J.E."/>
            <person name="Merchant M.E."/>
            <person name="Peterson D.G."/>
            <person name="Pollock D.D."/>
            <person name="Pourmand N."/>
            <person name="Raney B.J."/>
            <person name="Roessler K.A."/>
            <person name="Sanford J.R."/>
            <person name="Sawyer R.H."/>
            <person name="Schmidt C.J."/>
            <person name="Triplett E.W."/>
            <person name="Tuberville T.D."/>
            <person name="Venegas-Anaya M."/>
            <person name="Howard J.T."/>
            <person name="Jarvis E.D."/>
            <person name="Guillette L.J.Jr."/>
            <person name="Glenn T.C."/>
            <person name="Green R.E."/>
            <person name="Ray D.A."/>
        </authorList>
    </citation>
    <scope>NUCLEOTIDE SEQUENCE [LARGE SCALE GENOMIC DNA]</scope>
    <source>
        <strain evidence="6">KSC_2009_1</strain>
    </source>
</reference>
<dbReference type="EMBL" id="AKHW03001628">
    <property type="protein sequence ID" value="KYO41601.1"/>
    <property type="molecule type" value="Genomic_DNA"/>
</dbReference>
<dbReference type="InterPro" id="IPR051517">
    <property type="entry name" value="IFITM_antiviral_protein"/>
</dbReference>
<keyword evidence="5" id="KW-0472">Membrane</keyword>
<dbReference type="eggNOG" id="ENOG502S9XK">
    <property type="taxonomic scope" value="Eukaryota"/>
</dbReference>
<dbReference type="AlphaFoldDB" id="A0A151NXJ5"/>